<evidence type="ECO:0000256" key="10">
    <source>
        <dbReference type="PROSITE-ProRule" id="PRU10141"/>
    </source>
</evidence>
<evidence type="ECO:0000256" key="3">
    <source>
        <dbReference type="ARBA" id="ARBA00022618"/>
    </source>
</evidence>
<keyword evidence="4" id="KW-0808">Transferase</keyword>
<feature type="domain" description="Protein kinase" evidence="12">
    <location>
        <begin position="4"/>
        <end position="288"/>
    </location>
</feature>
<dbReference type="EMBL" id="LSMT01000050">
    <property type="protein sequence ID" value="PFX30446.1"/>
    <property type="molecule type" value="Genomic_DNA"/>
</dbReference>
<dbReference type="PANTHER" id="PTHR24056:SF46">
    <property type="entry name" value="CYCLIN-DEPENDENT KINASE 5"/>
    <property type="match status" value="1"/>
</dbReference>
<dbReference type="InterPro" id="IPR000719">
    <property type="entry name" value="Prot_kinase_dom"/>
</dbReference>
<evidence type="ECO:0000259" key="12">
    <source>
        <dbReference type="PROSITE" id="PS50011"/>
    </source>
</evidence>
<evidence type="ECO:0000256" key="8">
    <source>
        <dbReference type="ARBA" id="ARBA00023306"/>
    </source>
</evidence>
<dbReference type="AlphaFoldDB" id="A0A2B4SM62"/>
<dbReference type="Gene3D" id="1.10.510.10">
    <property type="entry name" value="Transferase(Phosphotransferase) domain 1"/>
    <property type="match status" value="1"/>
</dbReference>
<dbReference type="GO" id="GO:0051301">
    <property type="term" value="P:cell division"/>
    <property type="evidence" value="ECO:0007669"/>
    <property type="project" value="UniProtKB-KW"/>
</dbReference>
<dbReference type="Gene3D" id="3.30.200.20">
    <property type="entry name" value="Phosphorylase Kinase, domain 1"/>
    <property type="match status" value="1"/>
</dbReference>
<keyword evidence="14" id="KW-1185">Reference proteome</keyword>
<evidence type="ECO:0000256" key="5">
    <source>
        <dbReference type="ARBA" id="ARBA00022741"/>
    </source>
</evidence>
<evidence type="ECO:0000256" key="1">
    <source>
        <dbReference type="ARBA" id="ARBA00006485"/>
    </source>
</evidence>
<keyword evidence="5 10" id="KW-0547">Nucleotide-binding</keyword>
<dbReference type="InterPro" id="IPR017441">
    <property type="entry name" value="Protein_kinase_ATP_BS"/>
</dbReference>
<comment type="caution">
    <text evidence="13">The sequence shown here is derived from an EMBL/GenBank/DDBJ whole genome shotgun (WGS) entry which is preliminary data.</text>
</comment>
<sequence length="297" mass="33587">MQKYEKLEKIGEGTYGTVFKAKHKETHEIVALKRVRLDEDDEGIPSSALREICILKELKHKNIVRLHDVMHSERRLTLVFEYCDQDLKKYFDSCQGDVDAAVVKSFMYQLLKGLAFCHSCNVLHRDLKPQNLLINKDGELKLADFGLARAFGIPVRCYSAEVVTLWYRPPDVLMGAKLYSTSIDMWSAGCIFAEMANGGRPLFPGNDVDDQLRRIFKILGPPSEETWPNVIKLPDYKDFSHLQGAGAVSFSVVVPKLSAAGRDLLQKLLVLNPAHRISAEDAMRHTFFSDLSPTFRA</sequence>
<dbReference type="PROSITE" id="PS00107">
    <property type="entry name" value="PROTEIN_KINASE_ATP"/>
    <property type="match status" value="1"/>
</dbReference>
<evidence type="ECO:0000256" key="4">
    <source>
        <dbReference type="ARBA" id="ARBA00022679"/>
    </source>
</evidence>
<gene>
    <name evidence="13" type="primary">CDK5</name>
    <name evidence="13" type="ORF">AWC38_SpisGene4778</name>
</gene>
<reference evidence="14" key="1">
    <citation type="journal article" date="2017" name="bioRxiv">
        <title>Comparative analysis of the genomes of Stylophora pistillata and Acropora digitifera provides evidence for extensive differences between species of corals.</title>
        <authorList>
            <person name="Voolstra C.R."/>
            <person name="Li Y."/>
            <person name="Liew Y.J."/>
            <person name="Baumgarten S."/>
            <person name="Zoccola D."/>
            <person name="Flot J.-F."/>
            <person name="Tambutte S."/>
            <person name="Allemand D."/>
            <person name="Aranda M."/>
        </authorList>
    </citation>
    <scope>NUCLEOTIDE SEQUENCE [LARGE SCALE GENOMIC DNA]</scope>
</reference>
<dbReference type="InterPro" id="IPR011009">
    <property type="entry name" value="Kinase-like_dom_sf"/>
</dbReference>
<evidence type="ECO:0000313" key="13">
    <source>
        <dbReference type="EMBL" id="PFX30446.1"/>
    </source>
</evidence>
<keyword evidence="7 10" id="KW-0067">ATP-binding</keyword>
<keyword evidence="3" id="KW-0132">Cell division</keyword>
<dbReference type="STRING" id="50429.A0A2B4SM62"/>
<evidence type="ECO:0000256" key="9">
    <source>
        <dbReference type="ARBA" id="ARBA00041295"/>
    </source>
</evidence>
<proteinExistence type="inferred from homology"/>
<dbReference type="OrthoDB" id="1732493at2759"/>
<feature type="binding site" evidence="10">
    <location>
        <position position="33"/>
    </location>
    <ligand>
        <name>ATP</name>
        <dbReference type="ChEBI" id="CHEBI:30616"/>
    </ligand>
</feature>
<dbReference type="SUPFAM" id="SSF56112">
    <property type="entry name" value="Protein kinase-like (PK-like)"/>
    <property type="match status" value="1"/>
</dbReference>
<evidence type="ECO:0000256" key="7">
    <source>
        <dbReference type="ARBA" id="ARBA00022840"/>
    </source>
</evidence>
<dbReference type="PROSITE" id="PS00108">
    <property type="entry name" value="PROTEIN_KINASE_ST"/>
    <property type="match status" value="1"/>
</dbReference>
<accession>A0A2B4SM62</accession>
<keyword evidence="6 13" id="KW-0418">Kinase</keyword>
<dbReference type="GO" id="GO:0005634">
    <property type="term" value="C:nucleus"/>
    <property type="evidence" value="ECO:0007669"/>
    <property type="project" value="TreeGrafter"/>
</dbReference>
<dbReference type="PANTHER" id="PTHR24056">
    <property type="entry name" value="CELL DIVISION PROTEIN KINASE"/>
    <property type="match status" value="1"/>
</dbReference>
<organism evidence="13 14">
    <name type="scientific">Stylophora pistillata</name>
    <name type="common">Smooth cauliflower coral</name>
    <dbReference type="NCBI Taxonomy" id="50429"/>
    <lineage>
        <taxon>Eukaryota</taxon>
        <taxon>Metazoa</taxon>
        <taxon>Cnidaria</taxon>
        <taxon>Anthozoa</taxon>
        <taxon>Hexacorallia</taxon>
        <taxon>Scleractinia</taxon>
        <taxon>Astrocoeniina</taxon>
        <taxon>Pocilloporidae</taxon>
        <taxon>Stylophora</taxon>
    </lineage>
</organism>
<dbReference type="SMART" id="SM00220">
    <property type="entry name" value="S_TKc"/>
    <property type="match status" value="1"/>
</dbReference>
<dbReference type="GO" id="GO:0004693">
    <property type="term" value="F:cyclin-dependent protein serine/threonine kinase activity"/>
    <property type="evidence" value="ECO:0007669"/>
    <property type="project" value="TreeGrafter"/>
</dbReference>
<dbReference type="PROSITE" id="PS50011">
    <property type="entry name" value="PROTEIN_KINASE_DOM"/>
    <property type="match status" value="1"/>
</dbReference>
<keyword evidence="8" id="KW-0131">Cell cycle</keyword>
<dbReference type="InterPro" id="IPR050108">
    <property type="entry name" value="CDK"/>
</dbReference>
<protein>
    <recommendedName>
        <fullName evidence="9">Cell division protein kinase 5</fullName>
    </recommendedName>
</protein>
<dbReference type="InterPro" id="IPR008271">
    <property type="entry name" value="Ser/Thr_kinase_AS"/>
</dbReference>
<dbReference type="Pfam" id="PF00069">
    <property type="entry name" value="Pkinase"/>
    <property type="match status" value="1"/>
</dbReference>
<evidence type="ECO:0000256" key="2">
    <source>
        <dbReference type="ARBA" id="ARBA00022527"/>
    </source>
</evidence>
<name>A0A2B4SM62_STYPI</name>
<dbReference type="FunFam" id="1.10.510.10:FF:000184">
    <property type="entry name" value="cyclin-dependent kinase 5 homolog"/>
    <property type="match status" value="1"/>
</dbReference>
<evidence type="ECO:0000256" key="11">
    <source>
        <dbReference type="RuleBase" id="RU000304"/>
    </source>
</evidence>
<dbReference type="FunFam" id="3.30.200.20:FF:000144">
    <property type="entry name" value="Cyclin-dependent kinase 5"/>
    <property type="match status" value="1"/>
</dbReference>
<dbReference type="Proteomes" id="UP000225706">
    <property type="component" value="Unassembled WGS sequence"/>
</dbReference>
<comment type="similarity">
    <text evidence="1">Belongs to the protein kinase superfamily. CMGC Ser/Thr protein kinase family. CDC2/CDKX subfamily.</text>
</comment>
<dbReference type="GO" id="GO:0005737">
    <property type="term" value="C:cytoplasm"/>
    <property type="evidence" value="ECO:0007669"/>
    <property type="project" value="TreeGrafter"/>
</dbReference>
<dbReference type="CDD" id="cd07839">
    <property type="entry name" value="STKc_CDK5"/>
    <property type="match status" value="1"/>
</dbReference>
<dbReference type="GO" id="GO:0005524">
    <property type="term" value="F:ATP binding"/>
    <property type="evidence" value="ECO:0007669"/>
    <property type="project" value="UniProtKB-UniRule"/>
</dbReference>
<evidence type="ECO:0000256" key="6">
    <source>
        <dbReference type="ARBA" id="ARBA00022777"/>
    </source>
</evidence>
<keyword evidence="2 11" id="KW-0723">Serine/threonine-protein kinase</keyword>
<evidence type="ECO:0000313" key="14">
    <source>
        <dbReference type="Proteomes" id="UP000225706"/>
    </source>
</evidence>